<dbReference type="PANTHER" id="PTHR42985">
    <property type="entry name" value="SODIUM-COUPLED MONOCARBOXYLATE TRANSPORTER"/>
    <property type="match status" value="1"/>
</dbReference>
<dbReference type="EMBL" id="VVIM01000007">
    <property type="protein sequence ID" value="KAB0796746.1"/>
    <property type="molecule type" value="Genomic_DNA"/>
</dbReference>
<proteinExistence type="inferred from homology"/>
<dbReference type="InterPro" id="IPR051163">
    <property type="entry name" value="Sodium:Solute_Symporter_SSF"/>
</dbReference>
<keyword evidence="6 12" id="KW-1133">Transmembrane helix</keyword>
<gene>
    <name evidence="13" type="ORF">PPYR_10807</name>
</gene>
<comment type="similarity">
    <text evidence="2 11">Belongs to the sodium:solute symporter (SSF) (TC 2.A.21) family.</text>
</comment>
<keyword evidence="8" id="KW-0406">Ion transport</keyword>
<accession>A0A5N4AHI8</accession>
<dbReference type="GO" id="GO:0006814">
    <property type="term" value="P:sodium ion transport"/>
    <property type="evidence" value="ECO:0007669"/>
    <property type="project" value="UniProtKB-KW"/>
</dbReference>
<organism evidence="13 14">
    <name type="scientific">Photinus pyralis</name>
    <name type="common">Common eastern firefly</name>
    <name type="synonym">Lampyris pyralis</name>
    <dbReference type="NCBI Taxonomy" id="7054"/>
    <lineage>
        <taxon>Eukaryota</taxon>
        <taxon>Metazoa</taxon>
        <taxon>Ecdysozoa</taxon>
        <taxon>Arthropoda</taxon>
        <taxon>Hexapoda</taxon>
        <taxon>Insecta</taxon>
        <taxon>Pterygota</taxon>
        <taxon>Neoptera</taxon>
        <taxon>Endopterygota</taxon>
        <taxon>Coleoptera</taxon>
        <taxon>Polyphaga</taxon>
        <taxon>Elateriformia</taxon>
        <taxon>Elateroidea</taxon>
        <taxon>Lampyridae</taxon>
        <taxon>Lampyrinae</taxon>
        <taxon>Photinus</taxon>
    </lineage>
</organism>
<evidence type="ECO:0000256" key="11">
    <source>
        <dbReference type="RuleBase" id="RU362091"/>
    </source>
</evidence>
<dbReference type="Proteomes" id="UP000327044">
    <property type="component" value="Unassembled WGS sequence"/>
</dbReference>
<evidence type="ECO:0000256" key="1">
    <source>
        <dbReference type="ARBA" id="ARBA00004651"/>
    </source>
</evidence>
<sequence length="219" mass="24978">MNSSLIEIRTSIPPITFSWLDYVVFAALLGMSGSIGIFFGCFGSKQNSSGEYLLGGKRLHIVPVAMSIIASNISGLAVLGAPADIYRYGAYFIWSIIPILTSSLACVYVFMPVLLQLELITTYQYLQLRFACDIQSRGYLPTMLSFQSSNRLQHLPNCSSHNCILRFLYCNWRIENGRLDRYSAKYLNTFRFSCGTRHGTVPEWWSWQRFQNSKGWWTT</sequence>
<keyword evidence="7" id="KW-0915">Sodium</keyword>
<protein>
    <recommendedName>
        <fullName evidence="15">Sodium-coupled monocarboxylate transporter 1</fullName>
    </recommendedName>
</protein>
<comment type="subcellular location">
    <subcellularLocation>
        <location evidence="1">Cell membrane</location>
        <topology evidence="1">Multi-pass membrane protein</topology>
    </subcellularLocation>
</comment>
<dbReference type="GO" id="GO:0005886">
    <property type="term" value="C:plasma membrane"/>
    <property type="evidence" value="ECO:0007669"/>
    <property type="project" value="UniProtKB-SubCell"/>
</dbReference>
<evidence type="ECO:0000256" key="6">
    <source>
        <dbReference type="ARBA" id="ARBA00022989"/>
    </source>
</evidence>
<feature type="transmembrane region" description="Helical" evidence="12">
    <location>
        <begin position="61"/>
        <end position="79"/>
    </location>
</feature>
<evidence type="ECO:0000256" key="7">
    <source>
        <dbReference type="ARBA" id="ARBA00023053"/>
    </source>
</evidence>
<comment type="caution">
    <text evidence="13">The sequence shown here is derived from an EMBL/GenBank/DDBJ whole genome shotgun (WGS) entry which is preliminary data.</text>
</comment>
<keyword evidence="14" id="KW-1185">Reference proteome</keyword>
<evidence type="ECO:0000313" key="14">
    <source>
        <dbReference type="Proteomes" id="UP000327044"/>
    </source>
</evidence>
<dbReference type="Gene3D" id="1.20.1730.10">
    <property type="entry name" value="Sodium/glucose cotransporter"/>
    <property type="match status" value="1"/>
</dbReference>
<feature type="transmembrane region" description="Helical" evidence="12">
    <location>
        <begin position="91"/>
        <end position="115"/>
    </location>
</feature>
<evidence type="ECO:0000256" key="12">
    <source>
        <dbReference type="SAM" id="Phobius"/>
    </source>
</evidence>
<evidence type="ECO:0000256" key="9">
    <source>
        <dbReference type="ARBA" id="ARBA00023136"/>
    </source>
</evidence>
<feature type="transmembrane region" description="Helical" evidence="12">
    <location>
        <begin position="20"/>
        <end position="40"/>
    </location>
</feature>
<evidence type="ECO:0000256" key="5">
    <source>
        <dbReference type="ARBA" id="ARBA00022692"/>
    </source>
</evidence>
<evidence type="ECO:0000256" key="8">
    <source>
        <dbReference type="ARBA" id="ARBA00023065"/>
    </source>
</evidence>
<keyword evidence="4" id="KW-1003">Cell membrane</keyword>
<keyword evidence="9 12" id="KW-0472">Membrane</keyword>
<evidence type="ECO:0000256" key="2">
    <source>
        <dbReference type="ARBA" id="ARBA00006434"/>
    </source>
</evidence>
<evidence type="ECO:0000256" key="10">
    <source>
        <dbReference type="ARBA" id="ARBA00023201"/>
    </source>
</evidence>
<reference evidence="13 14" key="1">
    <citation type="journal article" date="2018" name="Elife">
        <title>Firefly genomes illuminate parallel origins of bioluminescence in beetles.</title>
        <authorList>
            <person name="Fallon T.R."/>
            <person name="Lower S.E."/>
            <person name="Chang C.H."/>
            <person name="Bessho-Uehara M."/>
            <person name="Martin G.J."/>
            <person name="Bewick A.J."/>
            <person name="Behringer M."/>
            <person name="Debat H.J."/>
            <person name="Wong I."/>
            <person name="Day J.C."/>
            <person name="Suvorov A."/>
            <person name="Silva C.J."/>
            <person name="Stanger-Hall K.F."/>
            <person name="Hall D.W."/>
            <person name="Schmitz R.J."/>
            <person name="Nelson D.R."/>
            <person name="Lewis S.M."/>
            <person name="Shigenobu S."/>
            <person name="Bybee S.M."/>
            <person name="Larracuente A.M."/>
            <person name="Oba Y."/>
            <person name="Weng J.K."/>
        </authorList>
    </citation>
    <scope>NUCLEOTIDE SEQUENCE [LARGE SCALE GENOMIC DNA]</scope>
    <source>
        <strain evidence="13">1611_PpyrPB1</strain>
        <tissue evidence="13">Whole body</tissue>
    </source>
</reference>
<dbReference type="GO" id="GO:0015293">
    <property type="term" value="F:symporter activity"/>
    <property type="evidence" value="ECO:0007669"/>
    <property type="project" value="TreeGrafter"/>
</dbReference>
<dbReference type="PANTHER" id="PTHR42985:SF21">
    <property type="entry name" value="SODIUM-DEPENDENT MULTIVITAMIN TRANSPORTER-LIKE PROTEIN"/>
    <property type="match status" value="1"/>
</dbReference>
<evidence type="ECO:0000256" key="3">
    <source>
        <dbReference type="ARBA" id="ARBA00022448"/>
    </source>
</evidence>
<dbReference type="AlphaFoldDB" id="A0A5N4AHI8"/>
<evidence type="ECO:0000256" key="4">
    <source>
        <dbReference type="ARBA" id="ARBA00022475"/>
    </source>
</evidence>
<dbReference type="InterPro" id="IPR001734">
    <property type="entry name" value="Na/solute_symporter"/>
</dbReference>
<evidence type="ECO:0000313" key="13">
    <source>
        <dbReference type="EMBL" id="KAB0796746.1"/>
    </source>
</evidence>
<evidence type="ECO:0008006" key="15">
    <source>
        <dbReference type="Google" id="ProtNLM"/>
    </source>
</evidence>
<dbReference type="Pfam" id="PF00474">
    <property type="entry name" value="SSF"/>
    <property type="match status" value="1"/>
</dbReference>
<name>A0A5N4AHI8_PHOPY</name>
<dbReference type="PROSITE" id="PS50283">
    <property type="entry name" value="NA_SOLUT_SYMP_3"/>
    <property type="match status" value="1"/>
</dbReference>
<dbReference type="InterPro" id="IPR038377">
    <property type="entry name" value="Na/Glc_symporter_sf"/>
</dbReference>
<keyword evidence="5 12" id="KW-0812">Transmembrane</keyword>
<dbReference type="InParanoid" id="A0A5N4AHI8"/>
<keyword evidence="3" id="KW-0813">Transport</keyword>
<keyword evidence="10" id="KW-0739">Sodium transport</keyword>